<dbReference type="PATRIC" id="fig|199198.5.peg.5778"/>
<evidence type="ECO:0000313" key="1">
    <source>
        <dbReference type="EMBL" id="KPW15877.1"/>
    </source>
</evidence>
<dbReference type="Proteomes" id="UP000050297">
    <property type="component" value="Unassembled WGS sequence"/>
</dbReference>
<name>A0A0P9HB27_PSESX</name>
<reference evidence="1 2" key="1">
    <citation type="submission" date="2015-09" db="EMBL/GenBank/DDBJ databases">
        <title>Genome announcement of multiple Pseudomonas syringae strains.</title>
        <authorList>
            <person name="Thakur S."/>
            <person name="Wang P.W."/>
            <person name="Gong Y."/>
            <person name="Weir B.S."/>
            <person name="Guttman D.S."/>
        </authorList>
    </citation>
    <scope>NUCLEOTIDE SEQUENCE [LARGE SCALE GENOMIC DNA]</scope>
    <source>
        <strain evidence="1 2">ICMP2802</strain>
    </source>
</reference>
<protein>
    <submittedName>
        <fullName evidence="1">Putative transposase</fullName>
    </submittedName>
</protein>
<dbReference type="PANTHER" id="PTHR36455">
    <property type="match status" value="1"/>
</dbReference>
<organism evidence="1 2">
    <name type="scientific">Pseudomonas syringae pv. aceris</name>
    <dbReference type="NCBI Taxonomy" id="199198"/>
    <lineage>
        <taxon>Bacteria</taxon>
        <taxon>Pseudomonadati</taxon>
        <taxon>Pseudomonadota</taxon>
        <taxon>Gammaproteobacteria</taxon>
        <taxon>Pseudomonadales</taxon>
        <taxon>Pseudomonadaceae</taxon>
        <taxon>Pseudomonas</taxon>
        <taxon>Pseudomonas syringae</taxon>
    </lineage>
</organism>
<dbReference type="PANTHER" id="PTHR36455:SF1">
    <property type="entry name" value="BLR8292 PROTEIN"/>
    <property type="match status" value="1"/>
</dbReference>
<dbReference type="NCBIfam" id="NF033819">
    <property type="entry name" value="IS66_TnpB"/>
    <property type="match status" value="1"/>
</dbReference>
<sequence>MHHCKMASLRSGRLRVFYSWPGPMIRIDSIWLATQPIDMRAGTDTALARVVAVFGAAKPHCAYLFANRRANRMKVLVHDGVGIWLAARRLNQGKFHWPGIHRGAEVELDPEQLQALVLGLPWHRVGAGGAITLL</sequence>
<comment type="caution">
    <text evidence="1">The sequence shown here is derived from an EMBL/GenBank/DDBJ whole genome shotgun (WGS) entry which is preliminary data.</text>
</comment>
<dbReference type="InterPro" id="IPR008878">
    <property type="entry name" value="Transposase_IS66_Orf2"/>
</dbReference>
<accession>A0A0P9HB27</accession>
<dbReference type="EMBL" id="LJPM01000414">
    <property type="protein sequence ID" value="KPW15877.1"/>
    <property type="molecule type" value="Genomic_DNA"/>
</dbReference>
<dbReference type="AlphaFoldDB" id="A0A0P9HB27"/>
<evidence type="ECO:0000313" key="2">
    <source>
        <dbReference type="Proteomes" id="UP000050297"/>
    </source>
</evidence>
<gene>
    <name evidence="1" type="ORF">ALO91_05752</name>
</gene>
<proteinExistence type="predicted"/>
<dbReference type="Pfam" id="PF05717">
    <property type="entry name" value="TnpB_IS66"/>
    <property type="match status" value="1"/>
</dbReference>